<evidence type="ECO:0000313" key="3">
    <source>
        <dbReference type="Proteomes" id="UP000228621"/>
    </source>
</evidence>
<dbReference type="CDD" id="cd06532">
    <property type="entry name" value="Glyco_transf_25"/>
    <property type="match status" value="1"/>
</dbReference>
<dbReference type="GO" id="GO:0016740">
    <property type="term" value="F:transferase activity"/>
    <property type="evidence" value="ECO:0007669"/>
    <property type="project" value="UniProtKB-KW"/>
</dbReference>
<accession>A0A2A5JM18</accession>
<dbReference type="AlphaFoldDB" id="A0A2A5JM18"/>
<sequence length="253" mass="29149">MKKPHIFLINLDNCSQRLETSSIQFEQFSLDFERISAVHGAEVSDVVLSKSYSKEKNAKQYYRPLTSGEVGCYLSHLKVLEEIVSRALPYAFIFEDDFELVTDLRPIDKAISQLTFSWDMIKLFQSQSNKRTAIAQCKVTESLSLTIANKVPAGTVAQIVSLQGARKILAHARPFGRPIDIDYQHFWEMELSILLATPCPVTHADIFPSTIGRVKGSENGFSYFWRKQRLQINKYVQNQFHRRAMLNQYRPYF</sequence>
<reference evidence="3" key="1">
    <citation type="journal article" date="2019" name="Genome Announc.">
        <title>Draft Genome Sequence of Pseudoalteromonas piscicida Strain 36Y ROTHPW, an Hypersaline Seawater Isolate from the South Coast of Sonora, Mexico.</title>
        <authorList>
            <person name="Sanchez-Diaz R."/>
            <person name="Molina-Garza Z.J."/>
            <person name="Cruz-Suarez L.E."/>
            <person name="Selvin J."/>
            <person name="Kiran G.S."/>
            <person name="Ibarra-Gamez J.C."/>
            <person name="Gomez-Gil B."/>
            <person name="Galaviz-Silva L."/>
        </authorList>
    </citation>
    <scope>NUCLEOTIDE SEQUENCE [LARGE SCALE GENOMIC DNA]</scope>
    <source>
        <strain evidence="3">36Y_RITHPW</strain>
    </source>
</reference>
<comment type="caution">
    <text evidence="2">The sequence shown here is derived from an EMBL/GenBank/DDBJ whole genome shotgun (WGS) entry which is preliminary data.</text>
</comment>
<feature type="domain" description="Glycosyl transferase family 25" evidence="1">
    <location>
        <begin position="5"/>
        <end position="180"/>
    </location>
</feature>
<keyword evidence="2" id="KW-0808">Transferase</keyword>
<dbReference type="EMBL" id="NKHF01000083">
    <property type="protein sequence ID" value="PCK30503.1"/>
    <property type="molecule type" value="Genomic_DNA"/>
</dbReference>
<evidence type="ECO:0000259" key="1">
    <source>
        <dbReference type="Pfam" id="PF01755"/>
    </source>
</evidence>
<proteinExistence type="predicted"/>
<evidence type="ECO:0000313" key="2">
    <source>
        <dbReference type="EMBL" id="PCK30503.1"/>
    </source>
</evidence>
<organism evidence="2 3">
    <name type="scientific">Pseudoalteromonas piscicida</name>
    <dbReference type="NCBI Taxonomy" id="43662"/>
    <lineage>
        <taxon>Bacteria</taxon>
        <taxon>Pseudomonadati</taxon>
        <taxon>Pseudomonadota</taxon>
        <taxon>Gammaproteobacteria</taxon>
        <taxon>Alteromonadales</taxon>
        <taxon>Pseudoalteromonadaceae</taxon>
        <taxon>Pseudoalteromonas</taxon>
    </lineage>
</organism>
<dbReference type="Pfam" id="PF01755">
    <property type="entry name" value="Glyco_transf_25"/>
    <property type="match status" value="1"/>
</dbReference>
<dbReference type="Proteomes" id="UP000228621">
    <property type="component" value="Unassembled WGS sequence"/>
</dbReference>
<protein>
    <submittedName>
        <fullName evidence="2">Glycosyl transferase</fullName>
    </submittedName>
</protein>
<name>A0A2A5JM18_PSEO7</name>
<dbReference type="OrthoDB" id="9816113at2"/>
<keyword evidence="3" id="KW-1185">Reference proteome</keyword>
<dbReference type="RefSeq" id="WP_099643286.1">
    <property type="nucleotide sequence ID" value="NZ_NKHF01000083.1"/>
</dbReference>
<gene>
    <name evidence="2" type="ORF">CEX98_17300</name>
</gene>
<dbReference type="InterPro" id="IPR002654">
    <property type="entry name" value="Glyco_trans_25"/>
</dbReference>